<comment type="caution">
    <text evidence="1">The sequence shown here is derived from an EMBL/GenBank/DDBJ whole genome shotgun (WGS) entry which is preliminary data.</text>
</comment>
<dbReference type="EMBL" id="JAPDNS010000002">
    <property type="protein sequence ID" value="MCW3487720.1"/>
    <property type="molecule type" value="Genomic_DNA"/>
</dbReference>
<reference evidence="1 2" key="1">
    <citation type="submission" date="2022-10" db="EMBL/GenBank/DDBJ databases">
        <title>Chitinophaga nivalis PC15 sp. nov., isolated from Pyeongchang county, South Korea.</title>
        <authorList>
            <person name="Trinh H.N."/>
        </authorList>
    </citation>
    <scope>NUCLEOTIDE SEQUENCE [LARGE SCALE GENOMIC DNA]</scope>
    <source>
        <strain evidence="1 2">PC14</strain>
    </source>
</reference>
<sequence length="62" mass="6638">MKKRLFPGKTLDRHALKNVHGGAGAAATHCPFFDEDCNTCTERGCHCKVLGSGNLVCLPGPR</sequence>
<name>A0ABT3IVK9_9BACT</name>
<evidence type="ECO:0000313" key="2">
    <source>
        <dbReference type="Proteomes" id="UP001207742"/>
    </source>
</evidence>
<organism evidence="1 2">
    <name type="scientific">Chitinophaga nivalis</name>
    <dbReference type="NCBI Taxonomy" id="2991709"/>
    <lineage>
        <taxon>Bacteria</taxon>
        <taxon>Pseudomonadati</taxon>
        <taxon>Bacteroidota</taxon>
        <taxon>Chitinophagia</taxon>
        <taxon>Chitinophagales</taxon>
        <taxon>Chitinophagaceae</taxon>
        <taxon>Chitinophaga</taxon>
    </lineage>
</organism>
<evidence type="ECO:0000313" key="1">
    <source>
        <dbReference type="EMBL" id="MCW3487720.1"/>
    </source>
</evidence>
<gene>
    <name evidence="1" type="ORF">OL497_27755</name>
</gene>
<proteinExistence type="predicted"/>
<dbReference type="RefSeq" id="WP_264734525.1">
    <property type="nucleotide sequence ID" value="NZ_JAPDNR010000001.1"/>
</dbReference>
<keyword evidence="2" id="KW-1185">Reference proteome</keyword>
<protein>
    <recommendedName>
        <fullName evidence="3">Bacteriocin</fullName>
    </recommendedName>
</protein>
<evidence type="ECO:0008006" key="3">
    <source>
        <dbReference type="Google" id="ProtNLM"/>
    </source>
</evidence>
<accession>A0ABT3IVK9</accession>
<dbReference type="Proteomes" id="UP001207742">
    <property type="component" value="Unassembled WGS sequence"/>
</dbReference>